<dbReference type="KEGG" id="svp:Pan189_21830"/>
<dbReference type="OrthoDB" id="3320984at2"/>
<keyword evidence="1" id="KW-1133">Transmembrane helix</keyword>
<feature type="transmembrane region" description="Helical" evidence="1">
    <location>
        <begin position="161"/>
        <end position="181"/>
    </location>
</feature>
<keyword evidence="3" id="KW-1185">Reference proteome</keyword>
<feature type="transmembrane region" description="Helical" evidence="1">
    <location>
        <begin position="12"/>
        <end position="33"/>
    </location>
</feature>
<dbReference type="Proteomes" id="UP000317318">
    <property type="component" value="Chromosome"/>
</dbReference>
<reference evidence="2 3" key="1">
    <citation type="submission" date="2019-02" db="EMBL/GenBank/DDBJ databases">
        <title>Deep-cultivation of Planctomycetes and their phenomic and genomic characterization uncovers novel biology.</title>
        <authorList>
            <person name="Wiegand S."/>
            <person name="Jogler M."/>
            <person name="Boedeker C."/>
            <person name="Pinto D."/>
            <person name="Vollmers J."/>
            <person name="Rivas-Marin E."/>
            <person name="Kohn T."/>
            <person name="Peeters S.H."/>
            <person name="Heuer A."/>
            <person name="Rast P."/>
            <person name="Oberbeckmann S."/>
            <person name="Bunk B."/>
            <person name="Jeske O."/>
            <person name="Meyerdierks A."/>
            <person name="Storesund J.E."/>
            <person name="Kallscheuer N."/>
            <person name="Luecker S."/>
            <person name="Lage O.M."/>
            <person name="Pohl T."/>
            <person name="Merkel B.J."/>
            <person name="Hornburger P."/>
            <person name="Mueller R.-W."/>
            <person name="Bruemmer F."/>
            <person name="Labrenz M."/>
            <person name="Spormann A.M."/>
            <person name="Op den Camp H."/>
            <person name="Overmann J."/>
            <person name="Amann R."/>
            <person name="Jetten M.S.M."/>
            <person name="Mascher T."/>
            <person name="Medema M.H."/>
            <person name="Devos D.P."/>
            <person name="Kaster A.-K."/>
            <person name="Ovreas L."/>
            <person name="Rohde M."/>
            <person name="Galperin M.Y."/>
            <person name="Jogler C."/>
        </authorList>
    </citation>
    <scope>NUCLEOTIDE SEQUENCE [LARGE SCALE GENOMIC DNA]</scope>
    <source>
        <strain evidence="2 3">Pan189</strain>
    </source>
</reference>
<feature type="transmembrane region" description="Helical" evidence="1">
    <location>
        <begin position="407"/>
        <end position="433"/>
    </location>
</feature>
<feature type="transmembrane region" description="Helical" evidence="1">
    <location>
        <begin position="494"/>
        <end position="516"/>
    </location>
</feature>
<sequence length="579" mass="61171">MKRNPLFCRGDLDGFFGLFVDNLVQFLTIINLWPLACGIFPGSPEYAELQSLMLRYVFPGAAVSLLIGNVFYAWQAHRVSQREGRDDVTALPYGINTPSLLVYIFFVIGPAYQGAIAAEMPVDEAVKLSWMLGIIACLGSGLIEFFGSFVAGTIRSLTPRAALLSTLAGIAVGFISMTFALQIFQRPLVAMLPTAVILVTYFAGVKFPLSLPGGFLAVMLGTLCAWFLVPLIPEVVSGPAMSFEAVEKGASLAGLYLPTFVGTEIAEFLAQPSQWVKYLSVIVPMGLFNVVGSLQNVESAEAAGDRYNTGLSLGVNGFGTILAALFGSCFPTTIYIGHPGWKGLGARSGYSTLNGLVVTVICLTGTISLIAALIPLEAGVAIVLWIGVIITAQAYQSTPDEHAPAVAIGLFPAIAAFGFTVTSGAFIVCGFGSNGAAPTLQGLLGDAPVLSGQTAQVNGFLLHGMIALERGYIFTCMILAAISVFLIERKFMTAAIWSLLAAVLTGLGFMHAYQVVGNTVDYLFAGVGPANDATAFRAFDIAIGYLLFAILFAVMGWWAESSEKSAETATEDRPGPGTQ</sequence>
<proteinExistence type="predicted"/>
<evidence type="ECO:0008006" key="4">
    <source>
        <dbReference type="Google" id="ProtNLM"/>
    </source>
</evidence>
<feature type="transmembrane region" description="Helical" evidence="1">
    <location>
        <begin position="53"/>
        <end position="74"/>
    </location>
</feature>
<organism evidence="2 3">
    <name type="scientific">Stratiformator vulcanicus</name>
    <dbReference type="NCBI Taxonomy" id="2527980"/>
    <lineage>
        <taxon>Bacteria</taxon>
        <taxon>Pseudomonadati</taxon>
        <taxon>Planctomycetota</taxon>
        <taxon>Planctomycetia</taxon>
        <taxon>Planctomycetales</taxon>
        <taxon>Planctomycetaceae</taxon>
        <taxon>Stratiformator</taxon>
    </lineage>
</organism>
<keyword evidence="1" id="KW-0812">Transmembrane</keyword>
<feature type="transmembrane region" description="Helical" evidence="1">
    <location>
        <begin position="317"/>
        <end position="337"/>
    </location>
</feature>
<evidence type="ECO:0000256" key="1">
    <source>
        <dbReference type="SAM" id="Phobius"/>
    </source>
</evidence>
<protein>
    <recommendedName>
        <fullName evidence="4">Permease</fullName>
    </recommendedName>
</protein>
<dbReference type="AlphaFoldDB" id="A0A517R1R5"/>
<dbReference type="PANTHER" id="PTHR31610">
    <property type="entry name" value="SLR0360 PROTEIN"/>
    <property type="match status" value="1"/>
</dbReference>
<evidence type="ECO:0000313" key="3">
    <source>
        <dbReference type="Proteomes" id="UP000317318"/>
    </source>
</evidence>
<evidence type="ECO:0000313" key="2">
    <source>
        <dbReference type="EMBL" id="QDT37801.1"/>
    </source>
</evidence>
<dbReference type="EMBL" id="CP036268">
    <property type="protein sequence ID" value="QDT37801.1"/>
    <property type="molecule type" value="Genomic_DNA"/>
</dbReference>
<feature type="transmembrane region" description="Helical" evidence="1">
    <location>
        <begin position="536"/>
        <end position="558"/>
    </location>
</feature>
<accession>A0A517R1R5</accession>
<dbReference type="PANTHER" id="PTHR31610:SF0">
    <property type="entry name" value="SLC26A_SULP TRANSPORTER DOMAIN-CONTAINING PROTEIN"/>
    <property type="match status" value="1"/>
</dbReference>
<feature type="transmembrane region" description="Helical" evidence="1">
    <location>
        <begin position="95"/>
        <end position="118"/>
    </location>
</feature>
<gene>
    <name evidence="2" type="ORF">Pan189_21830</name>
</gene>
<feature type="transmembrane region" description="Helical" evidence="1">
    <location>
        <begin position="187"/>
        <end position="204"/>
    </location>
</feature>
<name>A0A517R1R5_9PLAN</name>
<feature type="transmembrane region" description="Helical" evidence="1">
    <location>
        <begin position="130"/>
        <end position="154"/>
    </location>
</feature>
<feature type="transmembrane region" description="Helical" evidence="1">
    <location>
        <begin position="211"/>
        <end position="229"/>
    </location>
</feature>
<feature type="transmembrane region" description="Helical" evidence="1">
    <location>
        <begin position="471"/>
        <end position="487"/>
    </location>
</feature>
<keyword evidence="1" id="KW-0472">Membrane</keyword>
<feature type="transmembrane region" description="Helical" evidence="1">
    <location>
        <begin position="378"/>
        <end position="395"/>
    </location>
</feature>
<feature type="transmembrane region" description="Helical" evidence="1">
    <location>
        <begin position="349"/>
        <end position="372"/>
    </location>
</feature>
<dbReference type="RefSeq" id="WP_145363890.1">
    <property type="nucleotide sequence ID" value="NZ_CP036268.1"/>
</dbReference>